<dbReference type="Pfam" id="PF03960">
    <property type="entry name" value="ArsC"/>
    <property type="match status" value="1"/>
</dbReference>
<comment type="caution">
    <text evidence="2">The sequence shown here is derived from an EMBL/GenBank/DDBJ whole genome shotgun (WGS) entry which is preliminary data.</text>
</comment>
<gene>
    <name evidence="2" type="ORF">FRX97_03410</name>
</gene>
<accession>A0A5C6VEC1</accession>
<dbReference type="EMBL" id="VORB01000002">
    <property type="protein sequence ID" value="TXC82155.1"/>
    <property type="molecule type" value="Genomic_DNA"/>
</dbReference>
<dbReference type="Proteomes" id="UP000321168">
    <property type="component" value="Unassembled WGS sequence"/>
</dbReference>
<proteinExistence type="inferred from homology"/>
<comment type="similarity">
    <text evidence="1">Belongs to the ArsC family.</text>
</comment>
<dbReference type="SUPFAM" id="SSF52833">
    <property type="entry name" value="Thioredoxin-like"/>
    <property type="match status" value="1"/>
</dbReference>
<dbReference type="Gene3D" id="3.40.30.10">
    <property type="entry name" value="Glutaredoxin"/>
    <property type="match status" value="1"/>
</dbReference>
<evidence type="ECO:0008006" key="4">
    <source>
        <dbReference type="Google" id="ProtNLM"/>
    </source>
</evidence>
<evidence type="ECO:0000256" key="1">
    <source>
        <dbReference type="ARBA" id="ARBA00007198"/>
    </source>
</evidence>
<reference evidence="2 3" key="1">
    <citation type="submission" date="2019-08" db="EMBL/GenBank/DDBJ databases">
        <title>Genome of Luteibaculum oceani JCM 18817.</title>
        <authorList>
            <person name="Bowman J.P."/>
        </authorList>
    </citation>
    <scope>NUCLEOTIDE SEQUENCE [LARGE SCALE GENOMIC DNA]</scope>
    <source>
        <strain evidence="2 3">JCM 18817</strain>
    </source>
</reference>
<name>A0A5C6VEC1_9FLAO</name>
<dbReference type="AlphaFoldDB" id="A0A5C6VEC1"/>
<evidence type="ECO:0000313" key="2">
    <source>
        <dbReference type="EMBL" id="TXC82155.1"/>
    </source>
</evidence>
<protein>
    <recommendedName>
        <fullName evidence="4">Arsenate reductase</fullName>
    </recommendedName>
</protein>
<keyword evidence="3" id="KW-1185">Reference proteome</keyword>
<evidence type="ECO:0000313" key="3">
    <source>
        <dbReference type="Proteomes" id="UP000321168"/>
    </source>
</evidence>
<sequence length="122" mass="13795">MHFSHDELVLIYNGEDPRDKRTLAYATSMAPKVNKQELSSVRVSSTLFEKALDQLGMTAKEVINKANEDYQRELRGKEMSNEEWFNHILKNPKLLKAPIALYKGRGGLCNSEADILKLKSAG</sequence>
<dbReference type="InterPro" id="IPR036249">
    <property type="entry name" value="Thioredoxin-like_sf"/>
</dbReference>
<dbReference type="OrthoDB" id="979538at2"/>
<dbReference type="InterPro" id="IPR006660">
    <property type="entry name" value="Arsenate_reductase-like"/>
</dbReference>
<organism evidence="2 3">
    <name type="scientific">Luteibaculum oceani</name>
    <dbReference type="NCBI Taxonomy" id="1294296"/>
    <lineage>
        <taxon>Bacteria</taxon>
        <taxon>Pseudomonadati</taxon>
        <taxon>Bacteroidota</taxon>
        <taxon>Flavobacteriia</taxon>
        <taxon>Flavobacteriales</taxon>
        <taxon>Luteibaculaceae</taxon>
        <taxon>Luteibaculum</taxon>
    </lineage>
</organism>
<dbReference type="RefSeq" id="WP_147013405.1">
    <property type="nucleotide sequence ID" value="NZ_VORB01000002.1"/>
</dbReference>